<dbReference type="SUPFAM" id="SSF89957">
    <property type="entry name" value="MTH1187/YkoF-like"/>
    <property type="match status" value="1"/>
</dbReference>
<gene>
    <name evidence="4" type="ORF">SK3146_03545</name>
</gene>
<accession>A0ABY4RQS4</accession>
<dbReference type="Proteomes" id="UP001057134">
    <property type="component" value="Chromosome"/>
</dbReference>
<dbReference type="InterPro" id="IPR029756">
    <property type="entry name" value="MTH1187/YkoF-like"/>
</dbReference>
<feature type="domain" description="Thiamine-binding protein" evidence="3">
    <location>
        <begin position="4"/>
        <end position="97"/>
    </location>
</feature>
<organism evidence="4 5">
    <name type="scientific">Paenibacillus konkukensis</name>
    <dbReference type="NCBI Taxonomy" id="2020716"/>
    <lineage>
        <taxon>Bacteria</taxon>
        <taxon>Bacillati</taxon>
        <taxon>Bacillota</taxon>
        <taxon>Bacilli</taxon>
        <taxon>Bacillales</taxon>
        <taxon>Paenibacillaceae</taxon>
        <taxon>Paenibacillus</taxon>
    </lineage>
</organism>
<dbReference type="RefSeq" id="WP_249860088.1">
    <property type="nucleotide sequence ID" value="NZ_CP027059.1"/>
</dbReference>
<dbReference type="PANTHER" id="PTHR33777:SF1">
    <property type="entry name" value="UPF0045 PROTEIN ECM15"/>
    <property type="match status" value="1"/>
</dbReference>
<dbReference type="NCBIfam" id="TIGR00106">
    <property type="entry name" value="MTH1187 family thiamine-binding protein"/>
    <property type="match status" value="1"/>
</dbReference>
<evidence type="ECO:0000313" key="4">
    <source>
        <dbReference type="EMBL" id="UQZ84310.1"/>
    </source>
</evidence>
<dbReference type="Pfam" id="PF01910">
    <property type="entry name" value="Thiamine_BP"/>
    <property type="match status" value="1"/>
</dbReference>
<keyword evidence="5" id="KW-1185">Reference proteome</keyword>
<dbReference type="Gene3D" id="3.30.70.930">
    <property type="match status" value="1"/>
</dbReference>
<dbReference type="PANTHER" id="PTHR33777">
    <property type="entry name" value="UPF0045 PROTEIN ECM15"/>
    <property type="match status" value="1"/>
</dbReference>
<name>A0ABY4RQS4_9BACL</name>
<reference evidence="4" key="2">
    <citation type="journal article" date="2021" name="J Anim Sci Technol">
        <title>Complete genome sequence of Paenibacillus konkukensis sp. nov. SK3146 as a potential probiotic strain.</title>
        <authorList>
            <person name="Jung H.I."/>
            <person name="Park S."/>
            <person name="Niu K.M."/>
            <person name="Lee S.W."/>
            <person name="Kothari D."/>
            <person name="Yi K.J."/>
            <person name="Kim S.K."/>
        </authorList>
    </citation>
    <scope>NUCLEOTIDE SEQUENCE</scope>
    <source>
        <strain evidence="4">SK3146</strain>
    </source>
</reference>
<dbReference type="EMBL" id="CP027059">
    <property type="protein sequence ID" value="UQZ84310.1"/>
    <property type="molecule type" value="Genomic_DNA"/>
</dbReference>
<reference evidence="4" key="1">
    <citation type="submission" date="2018-02" db="EMBL/GenBank/DDBJ databases">
        <authorList>
            <person name="Kim S.-K."/>
            <person name="Jung H.-I."/>
            <person name="Lee S.-W."/>
        </authorList>
    </citation>
    <scope>NUCLEOTIDE SEQUENCE</scope>
    <source>
        <strain evidence="4">SK3146</strain>
    </source>
</reference>
<dbReference type="InterPro" id="IPR002767">
    <property type="entry name" value="Thiamine_BP"/>
</dbReference>
<sequence>MAIVEFTIIPIGTATTSLSQYVADIQKVLEQAEEPVHYEMTAMSTMIEGELDDLMTIIRRLHEVPFQHGAQRVSTSIKIDDRRDQQASIQQKLRSVQDKMNL</sequence>
<evidence type="ECO:0000313" key="5">
    <source>
        <dbReference type="Proteomes" id="UP001057134"/>
    </source>
</evidence>
<protein>
    <recommendedName>
        <fullName evidence="3">Thiamine-binding protein domain-containing protein</fullName>
    </recommendedName>
</protein>
<evidence type="ECO:0000256" key="2">
    <source>
        <dbReference type="SAM" id="MobiDB-lite"/>
    </source>
</evidence>
<evidence type="ECO:0000256" key="1">
    <source>
        <dbReference type="ARBA" id="ARBA00010272"/>
    </source>
</evidence>
<comment type="similarity">
    <text evidence="1">Belongs to the UPF0045 family.</text>
</comment>
<evidence type="ECO:0000259" key="3">
    <source>
        <dbReference type="Pfam" id="PF01910"/>
    </source>
</evidence>
<proteinExistence type="inferred from homology"/>
<dbReference type="InterPro" id="IPR051614">
    <property type="entry name" value="UPF0045_domain"/>
</dbReference>
<feature type="region of interest" description="Disordered" evidence="2">
    <location>
        <begin position="75"/>
        <end position="102"/>
    </location>
</feature>